<evidence type="ECO:0000259" key="2">
    <source>
        <dbReference type="PROSITE" id="PS50164"/>
    </source>
</evidence>
<dbReference type="PANTHER" id="PTHR34477">
    <property type="entry name" value="UPF0213 PROTEIN YHBQ"/>
    <property type="match status" value="1"/>
</dbReference>
<accession>A0A7K1KMB1</accession>
<dbReference type="RefSeq" id="WP_155932727.1">
    <property type="nucleotide sequence ID" value="NZ_WODC01000002.1"/>
</dbReference>
<dbReference type="Gene3D" id="3.40.1440.10">
    <property type="entry name" value="GIY-YIG endonuclease"/>
    <property type="match status" value="1"/>
</dbReference>
<dbReference type="Pfam" id="PF01541">
    <property type="entry name" value="GIY-YIG"/>
    <property type="match status" value="1"/>
</dbReference>
<dbReference type="PANTHER" id="PTHR34477:SF1">
    <property type="entry name" value="UPF0213 PROTEIN YHBQ"/>
    <property type="match status" value="1"/>
</dbReference>
<comment type="caution">
    <text evidence="3">The sequence shown here is derived from an EMBL/GenBank/DDBJ whole genome shotgun (WGS) entry which is preliminary data.</text>
</comment>
<dbReference type="PROSITE" id="PS50164">
    <property type="entry name" value="GIY_YIG"/>
    <property type="match status" value="1"/>
</dbReference>
<dbReference type="InterPro" id="IPR035901">
    <property type="entry name" value="GIY-YIG_endonuc_sf"/>
</dbReference>
<dbReference type="InterPro" id="IPR000305">
    <property type="entry name" value="GIY-YIG_endonuc"/>
</dbReference>
<dbReference type="SUPFAM" id="SSF82771">
    <property type="entry name" value="GIY-YIG endonuclease"/>
    <property type="match status" value="1"/>
</dbReference>
<gene>
    <name evidence="3" type="ORF">GKC30_05140</name>
</gene>
<reference evidence="3 4" key="1">
    <citation type="submission" date="2019-11" db="EMBL/GenBank/DDBJ databases">
        <title>Pseudodesulfovibrio alkaliphilus, sp. nov., an alkaliphilic sulfate-reducing bacteria from mud volcano of Taman peninsula, Russia.</title>
        <authorList>
            <person name="Frolova A."/>
            <person name="Merkel A.Y."/>
            <person name="Slobodkin A.I."/>
        </authorList>
    </citation>
    <scope>NUCLEOTIDE SEQUENCE [LARGE SCALE GENOMIC DNA]</scope>
    <source>
        <strain evidence="3 4">F-1</strain>
    </source>
</reference>
<evidence type="ECO:0000313" key="4">
    <source>
        <dbReference type="Proteomes" id="UP000461162"/>
    </source>
</evidence>
<feature type="domain" description="GIY-YIG" evidence="2">
    <location>
        <begin position="2"/>
        <end position="77"/>
    </location>
</feature>
<comment type="similarity">
    <text evidence="1">Belongs to the UPF0213 family.</text>
</comment>
<dbReference type="InterPro" id="IPR050190">
    <property type="entry name" value="UPF0213_domain"/>
</dbReference>
<proteinExistence type="inferred from homology"/>
<dbReference type="CDD" id="cd10456">
    <property type="entry name" value="GIY-YIG_UPF0213"/>
    <property type="match status" value="1"/>
</dbReference>
<dbReference type="EMBL" id="WODC01000002">
    <property type="protein sequence ID" value="MUM77012.1"/>
    <property type="molecule type" value="Genomic_DNA"/>
</dbReference>
<dbReference type="AlphaFoldDB" id="A0A7K1KMB1"/>
<keyword evidence="4" id="KW-1185">Reference proteome</keyword>
<name>A0A7K1KMB1_9BACT</name>
<dbReference type="Proteomes" id="UP000461162">
    <property type="component" value="Unassembled WGS sequence"/>
</dbReference>
<organism evidence="3 4">
    <name type="scientific">Pseudodesulfovibrio alkaliphilus</name>
    <dbReference type="NCBI Taxonomy" id="2661613"/>
    <lineage>
        <taxon>Bacteria</taxon>
        <taxon>Pseudomonadati</taxon>
        <taxon>Thermodesulfobacteriota</taxon>
        <taxon>Desulfovibrionia</taxon>
        <taxon>Desulfovibrionales</taxon>
        <taxon>Desulfovibrionaceae</taxon>
    </lineage>
</organism>
<evidence type="ECO:0000256" key="1">
    <source>
        <dbReference type="ARBA" id="ARBA00007435"/>
    </source>
</evidence>
<protein>
    <submittedName>
        <fullName evidence="3">GIY-YIG nuclease family protein</fullName>
    </submittedName>
</protein>
<evidence type="ECO:0000313" key="3">
    <source>
        <dbReference type="EMBL" id="MUM77012.1"/>
    </source>
</evidence>
<sequence length="89" mass="9840">MEPWFVYLLRCADGTLYCGATNDVDRRVARHNAGTASRYTRARTPVALLAAVPTLSKGDALRLEMAVKKQPRARKLDFLKASAPRPPEA</sequence>